<evidence type="ECO:0000256" key="2">
    <source>
        <dbReference type="SAM" id="SignalP"/>
    </source>
</evidence>
<dbReference type="Proteomes" id="UP001279410">
    <property type="component" value="Unassembled WGS sequence"/>
</dbReference>
<keyword evidence="4" id="KW-1185">Reference proteome</keyword>
<reference evidence="3" key="1">
    <citation type="submission" date="2022-08" db="EMBL/GenBank/DDBJ databases">
        <title>Genome sequencing of akame (Lates japonicus).</title>
        <authorList>
            <person name="Hashiguchi Y."/>
            <person name="Takahashi H."/>
        </authorList>
    </citation>
    <scope>NUCLEOTIDE SEQUENCE</scope>
    <source>
        <strain evidence="3">Kochi</strain>
    </source>
</reference>
<comment type="caution">
    <text evidence="3">The sequence shown here is derived from an EMBL/GenBank/DDBJ whole genome shotgun (WGS) entry which is preliminary data.</text>
</comment>
<evidence type="ECO:0000313" key="3">
    <source>
        <dbReference type="EMBL" id="GLD53586.1"/>
    </source>
</evidence>
<name>A0AAD3MHJ2_LATJO</name>
<dbReference type="EMBL" id="BRZM01000018">
    <property type="protein sequence ID" value="GLD53586.1"/>
    <property type="molecule type" value="Genomic_DNA"/>
</dbReference>
<feature type="region of interest" description="Disordered" evidence="1">
    <location>
        <begin position="86"/>
        <end position="116"/>
    </location>
</feature>
<protein>
    <submittedName>
        <fullName evidence="3">Uncharacterized protein</fullName>
    </submittedName>
</protein>
<evidence type="ECO:0000256" key="1">
    <source>
        <dbReference type="SAM" id="MobiDB-lite"/>
    </source>
</evidence>
<sequence length="116" mass="12454">MTLLLGVCTVGASSIVEAIYERVVSRSKSFHQMDHDESFLSATAGSISCHQVQTAASSQDHLHLTSLEQLERGLLEKKEASLQVHATQEMQDGSTGVSMNEPVQTIVTKGTSLPGQ</sequence>
<gene>
    <name evidence="3" type="ORF">AKAME5_000631600</name>
</gene>
<organism evidence="3 4">
    <name type="scientific">Lates japonicus</name>
    <name type="common">Japanese lates</name>
    <dbReference type="NCBI Taxonomy" id="270547"/>
    <lineage>
        <taxon>Eukaryota</taxon>
        <taxon>Metazoa</taxon>
        <taxon>Chordata</taxon>
        <taxon>Craniata</taxon>
        <taxon>Vertebrata</taxon>
        <taxon>Euteleostomi</taxon>
        <taxon>Actinopterygii</taxon>
        <taxon>Neopterygii</taxon>
        <taxon>Teleostei</taxon>
        <taxon>Neoteleostei</taxon>
        <taxon>Acanthomorphata</taxon>
        <taxon>Carangaria</taxon>
        <taxon>Carangaria incertae sedis</taxon>
        <taxon>Centropomidae</taxon>
        <taxon>Lates</taxon>
    </lineage>
</organism>
<dbReference type="AlphaFoldDB" id="A0AAD3MHJ2"/>
<keyword evidence="2" id="KW-0732">Signal</keyword>
<proteinExistence type="predicted"/>
<evidence type="ECO:0000313" key="4">
    <source>
        <dbReference type="Proteomes" id="UP001279410"/>
    </source>
</evidence>
<feature type="chain" id="PRO_5041996779" evidence="2">
    <location>
        <begin position="19"/>
        <end position="116"/>
    </location>
</feature>
<feature type="signal peptide" evidence="2">
    <location>
        <begin position="1"/>
        <end position="18"/>
    </location>
</feature>
<accession>A0AAD3MHJ2</accession>